<evidence type="ECO:0000256" key="5">
    <source>
        <dbReference type="SAM" id="Phobius"/>
    </source>
</evidence>
<dbReference type="InterPro" id="IPR022764">
    <property type="entry name" value="Peptidase_S54_rhomboid_dom"/>
</dbReference>
<feature type="transmembrane region" description="Helical" evidence="5">
    <location>
        <begin position="108"/>
        <end position="127"/>
    </location>
</feature>
<evidence type="ECO:0000256" key="3">
    <source>
        <dbReference type="ARBA" id="ARBA00022989"/>
    </source>
</evidence>
<protein>
    <submittedName>
        <fullName evidence="7">Rhomboid family intramembrane serine protease</fullName>
        <ecNumber evidence="7">3.4.21.105</ecNumber>
    </submittedName>
</protein>
<evidence type="ECO:0000256" key="1">
    <source>
        <dbReference type="ARBA" id="ARBA00004141"/>
    </source>
</evidence>
<reference evidence="7" key="2">
    <citation type="journal article" date="2024" name="Antonie Van Leeuwenhoek">
        <title>Roseihalotalea indica gen. nov., sp. nov., a halophilic Bacteroidetes from mesopelagic Southwest Indian Ocean with higher carbohydrate metabolic potential.</title>
        <authorList>
            <person name="Chen B."/>
            <person name="Zhang M."/>
            <person name="Lin D."/>
            <person name="Ye J."/>
            <person name="Tang K."/>
        </authorList>
    </citation>
    <scope>NUCLEOTIDE SEQUENCE</scope>
    <source>
        <strain evidence="7">TK19036</strain>
    </source>
</reference>
<dbReference type="GO" id="GO:0016020">
    <property type="term" value="C:membrane"/>
    <property type="evidence" value="ECO:0007669"/>
    <property type="project" value="UniProtKB-SubCell"/>
</dbReference>
<reference evidence="7" key="1">
    <citation type="journal article" date="2023" name="Comput. Struct. Biotechnol. J.">
        <title>Discovery of a novel marine Bacteroidetes with a rich repertoire of carbohydrate-active enzymes.</title>
        <authorList>
            <person name="Chen B."/>
            <person name="Liu G."/>
            <person name="Chen Q."/>
            <person name="Wang H."/>
            <person name="Liu L."/>
            <person name="Tang K."/>
        </authorList>
    </citation>
    <scope>NUCLEOTIDE SEQUENCE</scope>
    <source>
        <strain evidence="7">TK19036</strain>
    </source>
</reference>
<keyword evidence="7" id="KW-0378">Hydrolase</keyword>
<keyword evidence="7" id="KW-0645">Protease</keyword>
<organism evidence="7">
    <name type="scientific">Roseihalotalea indica</name>
    <dbReference type="NCBI Taxonomy" id="2867963"/>
    <lineage>
        <taxon>Bacteria</taxon>
        <taxon>Pseudomonadati</taxon>
        <taxon>Bacteroidota</taxon>
        <taxon>Cytophagia</taxon>
        <taxon>Cytophagales</taxon>
        <taxon>Catalimonadaceae</taxon>
        <taxon>Roseihalotalea</taxon>
    </lineage>
</organism>
<feature type="transmembrane region" description="Helical" evidence="5">
    <location>
        <begin position="134"/>
        <end position="151"/>
    </location>
</feature>
<dbReference type="Pfam" id="PF01694">
    <property type="entry name" value="Rhomboid"/>
    <property type="match status" value="1"/>
</dbReference>
<evidence type="ECO:0000256" key="2">
    <source>
        <dbReference type="ARBA" id="ARBA00022692"/>
    </source>
</evidence>
<dbReference type="SUPFAM" id="SSF144091">
    <property type="entry name" value="Rhomboid-like"/>
    <property type="match status" value="1"/>
</dbReference>
<feature type="domain" description="Peptidase S54 rhomboid" evidence="6">
    <location>
        <begin position="45"/>
        <end position="174"/>
    </location>
</feature>
<dbReference type="GO" id="GO:0004252">
    <property type="term" value="F:serine-type endopeptidase activity"/>
    <property type="evidence" value="ECO:0007669"/>
    <property type="project" value="InterPro"/>
</dbReference>
<dbReference type="EC" id="3.4.21.105" evidence="7"/>
<evidence type="ECO:0000256" key="4">
    <source>
        <dbReference type="ARBA" id="ARBA00023136"/>
    </source>
</evidence>
<dbReference type="InterPro" id="IPR035952">
    <property type="entry name" value="Rhomboid-like_sf"/>
</dbReference>
<accession>A0AA49JDR7</accession>
<proteinExistence type="predicted"/>
<dbReference type="GO" id="GO:0006508">
    <property type="term" value="P:proteolysis"/>
    <property type="evidence" value="ECO:0007669"/>
    <property type="project" value="UniProtKB-KW"/>
</dbReference>
<name>A0AA49JDR7_9BACT</name>
<comment type="subcellular location">
    <subcellularLocation>
        <location evidence="1">Membrane</location>
        <topology evidence="1">Multi-pass membrane protein</topology>
    </subcellularLocation>
</comment>
<evidence type="ECO:0000313" key="7">
    <source>
        <dbReference type="EMBL" id="WKN37103.1"/>
    </source>
</evidence>
<keyword evidence="4 5" id="KW-0472">Membrane</keyword>
<dbReference type="EMBL" id="CP120682">
    <property type="protein sequence ID" value="WKN37103.1"/>
    <property type="molecule type" value="Genomic_DNA"/>
</dbReference>
<keyword evidence="3 5" id="KW-1133">Transmembrane helix</keyword>
<sequence>MQSISSSMLVPSRLVFLMWGVFFLDQLYPVDLAMFGILPRTIRGLIGIFTAPLLHGSVAHLVSNTMPVLILGTVLYMFYRRIANRVFLQCYFLTGLLVWLFARTSIHIGASGLIYGLAFFLIFFGLFQRDFKSLLISIVILIFYGGIFYGVLPTQSYVSWESHLLGGIVGFFNAINTGSQKLKKLN</sequence>
<evidence type="ECO:0000259" key="6">
    <source>
        <dbReference type="Pfam" id="PF01694"/>
    </source>
</evidence>
<feature type="transmembrane region" description="Helical" evidence="5">
    <location>
        <begin position="53"/>
        <end position="79"/>
    </location>
</feature>
<gene>
    <name evidence="7" type="ORF">K4G66_00055</name>
</gene>
<dbReference type="Gene3D" id="1.20.1540.10">
    <property type="entry name" value="Rhomboid-like"/>
    <property type="match status" value="1"/>
</dbReference>
<feature type="transmembrane region" description="Helical" evidence="5">
    <location>
        <begin position="86"/>
        <end position="102"/>
    </location>
</feature>
<keyword evidence="2 5" id="KW-0812">Transmembrane</keyword>
<dbReference type="AlphaFoldDB" id="A0AA49JDR7"/>